<dbReference type="AlphaFoldDB" id="A0A3G1KRH5"/>
<name>A0A3G1KRH5_FORW1</name>
<dbReference type="KEGG" id="fwa:DCMF_09900"/>
<keyword evidence="1" id="KW-0472">Membrane</keyword>
<evidence type="ECO:0000313" key="2">
    <source>
        <dbReference type="EMBL" id="ATW25047.1"/>
    </source>
</evidence>
<evidence type="ECO:0000313" key="3">
    <source>
        <dbReference type="Proteomes" id="UP000323521"/>
    </source>
</evidence>
<organism evidence="2 3">
    <name type="scientific">Formimonas warabiya</name>
    <dbReference type="NCBI Taxonomy" id="1761012"/>
    <lineage>
        <taxon>Bacteria</taxon>
        <taxon>Bacillati</taxon>
        <taxon>Bacillota</taxon>
        <taxon>Clostridia</taxon>
        <taxon>Eubacteriales</taxon>
        <taxon>Peptococcaceae</taxon>
        <taxon>Candidatus Formimonas</taxon>
    </lineage>
</organism>
<evidence type="ECO:0008006" key="4">
    <source>
        <dbReference type="Google" id="ProtNLM"/>
    </source>
</evidence>
<proteinExistence type="predicted"/>
<protein>
    <recommendedName>
        <fullName evidence="4">DUF1440 domain-containing protein</fullName>
    </recommendedName>
</protein>
<feature type="transmembrane region" description="Helical" evidence="1">
    <location>
        <begin position="120"/>
        <end position="141"/>
    </location>
</feature>
<dbReference type="Proteomes" id="UP000323521">
    <property type="component" value="Chromosome"/>
</dbReference>
<evidence type="ECO:0000256" key="1">
    <source>
        <dbReference type="SAM" id="Phobius"/>
    </source>
</evidence>
<feature type="transmembrane region" description="Helical" evidence="1">
    <location>
        <begin position="89"/>
        <end position="108"/>
    </location>
</feature>
<feature type="transmembrane region" description="Helical" evidence="1">
    <location>
        <begin position="60"/>
        <end position="82"/>
    </location>
</feature>
<dbReference type="EMBL" id="CP017634">
    <property type="protein sequence ID" value="ATW25047.1"/>
    <property type="molecule type" value="Genomic_DNA"/>
</dbReference>
<gene>
    <name evidence="2" type="ORF">DCMF_09900</name>
</gene>
<keyword evidence="3" id="KW-1185">Reference proteome</keyword>
<keyword evidence="1" id="KW-1133">Transmembrane helix</keyword>
<dbReference type="RefSeq" id="WP_148134290.1">
    <property type="nucleotide sequence ID" value="NZ_CP017634.1"/>
</dbReference>
<reference evidence="2 3" key="1">
    <citation type="submission" date="2016-10" db="EMBL/GenBank/DDBJ databases">
        <title>Complete Genome Sequence of Peptococcaceae strain DCMF.</title>
        <authorList>
            <person name="Edwards R.J."/>
            <person name="Holland S.I."/>
            <person name="Deshpande N.P."/>
            <person name="Wong Y.K."/>
            <person name="Ertan H."/>
            <person name="Manefield M."/>
            <person name="Russell T.L."/>
            <person name="Lee M.J."/>
        </authorList>
    </citation>
    <scope>NUCLEOTIDE SEQUENCE [LARGE SCALE GENOMIC DNA]</scope>
    <source>
        <strain evidence="2 3">DCMF</strain>
    </source>
</reference>
<keyword evidence="1" id="KW-0812">Transmembrane</keyword>
<accession>A0A3G1KRH5</accession>
<dbReference type="OrthoDB" id="1797193at2"/>
<sequence length="172" mass="18705">MRKIGDRILLGIAAGIICGMPGRVVNDIEYHLRLTDVKYGQMASNLFLPKRKSDTKEARVIGSIVNHTMISLTGILVTYLLSATGRDKAVVKGMGVTSLLWMALFGLGPRLQLTVNSKKPLSSILSFIDHAVFGGLCGFFVSKVGADTLFPDHQVRGKDGKLPLIYSMAKEK</sequence>